<accession>A0ABQ5QZG9</accession>
<dbReference type="SUPFAM" id="SSF53335">
    <property type="entry name" value="S-adenosyl-L-methionine-dependent methyltransferases"/>
    <property type="match status" value="1"/>
</dbReference>
<protein>
    <submittedName>
        <fullName evidence="6">Methyltransferase</fullName>
    </submittedName>
</protein>
<evidence type="ECO:0000256" key="1">
    <source>
        <dbReference type="ARBA" id="ARBA00022603"/>
    </source>
</evidence>
<keyword evidence="3" id="KW-0949">S-adenosyl-L-methionine</keyword>
<name>A0ABQ5QZG9_9ACTN</name>
<evidence type="ECO:0000313" key="6">
    <source>
        <dbReference type="EMBL" id="GLH99953.1"/>
    </source>
</evidence>
<dbReference type="GO" id="GO:0032259">
    <property type="term" value="P:methylation"/>
    <property type="evidence" value="ECO:0007669"/>
    <property type="project" value="UniProtKB-KW"/>
</dbReference>
<dbReference type="InterPro" id="IPR036390">
    <property type="entry name" value="WH_DNA-bd_sf"/>
</dbReference>
<dbReference type="Gene3D" id="3.40.50.150">
    <property type="entry name" value="Vaccinia Virus protein VP39"/>
    <property type="match status" value="1"/>
</dbReference>
<dbReference type="InterPro" id="IPR016461">
    <property type="entry name" value="COMT-like"/>
</dbReference>
<dbReference type="PANTHER" id="PTHR43712:SF2">
    <property type="entry name" value="O-METHYLTRANSFERASE CICE"/>
    <property type="match status" value="1"/>
</dbReference>
<dbReference type="PROSITE" id="PS51683">
    <property type="entry name" value="SAM_OMT_II"/>
    <property type="match status" value="1"/>
</dbReference>
<dbReference type="Gene3D" id="1.10.287.1350">
    <property type="match status" value="1"/>
</dbReference>
<sequence>MTTTPHRIPIHPDTRSRLVRLVYGYMAAQMVHTAVRLGIPDLLGAGPRDSAELAARTGAHQPSLHRLLRALASFGVLTEPEPGRFGLGDMAVPLTEHAEHRFTALTQLFCSTEFWRSWSDLEHSIRTGGAAFEHVYGVPFFQYLTDAPELLATFNAAMAENAHFEAPRFVSGYDFGRYDSIMDIGGGDGTLLHAILDAHPSMRGVILETPAVAEQARAATALAGLSDRCEVVAGDFFEGVPAGGQALLIKSVIHNWDDERCVAILRNCRAAIRPDGVLLVLEPVLPARMESATCVETVMSDLNMLALTSGGFERTEADFRRILGAAGFTLSAISETIPATDFRVIEARAS</sequence>
<keyword evidence="1 6" id="KW-0489">Methyltransferase</keyword>
<dbReference type="GO" id="GO:0008168">
    <property type="term" value="F:methyltransferase activity"/>
    <property type="evidence" value="ECO:0007669"/>
    <property type="project" value="UniProtKB-KW"/>
</dbReference>
<evidence type="ECO:0000256" key="2">
    <source>
        <dbReference type="ARBA" id="ARBA00022679"/>
    </source>
</evidence>
<keyword evidence="2" id="KW-0808">Transferase</keyword>
<dbReference type="Pfam" id="PF08100">
    <property type="entry name" value="Dimerisation"/>
    <property type="match status" value="1"/>
</dbReference>
<gene>
    <name evidence="6" type="ORF">Pa4123_52290</name>
</gene>
<dbReference type="PIRSF" id="PIRSF005739">
    <property type="entry name" value="O-mtase"/>
    <property type="match status" value="1"/>
</dbReference>
<evidence type="ECO:0000259" key="4">
    <source>
        <dbReference type="Pfam" id="PF00891"/>
    </source>
</evidence>
<evidence type="ECO:0000313" key="7">
    <source>
        <dbReference type="Proteomes" id="UP001144280"/>
    </source>
</evidence>
<dbReference type="InterPro" id="IPR036388">
    <property type="entry name" value="WH-like_DNA-bd_sf"/>
</dbReference>
<dbReference type="InterPro" id="IPR029063">
    <property type="entry name" value="SAM-dependent_MTases_sf"/>
</dbReference>
<keyword evidence="7" id="KW-1185">Reference proteome</keyword>
<dbReference type="RefSeq" id="WP_281899956.1">
    <property type="nucleotide sequence ID" value="NZ_BSDI01000029.1"/>
</dbReference>
<feature type="domain" description="O-methyltransferase dimerisation" evidence="5">
    <location>
        <begin position="20"/>
        <end position="92"/>
    </location>
</feature>
<dbReference type="EMBL" id="BSDI01000029">
    <property type="protein sequence ID" value="GLH99953.1"/>
    <property type="molecule type" value="Genomic_DNA"/>
</dbReference>
<dbReference type="Proteomes" id="UP001144280">
    <property type="component" value="Unassembled WGS sequence"/>
</dbReference>
<dbReference type="InterPro" id="IPR012967">
    <property type="entry name" value="COMT_dimerisation"/>
</dbReference>
<reference evidence="6" key="1">
    <citation type="submission" date="2022-12" db="EMBL/GenBank/DDBJ databases">
        <title>New Phytohabitans aurantiacus sp. RD004123 nov., an actinomycete isolated from soil.</title>
        <authorList>
            <person name="Triningsih D.W."/>
            <person name="Harunari E."/>
            <person name="Igarashi Y."/>
        </authorList>
    </citation>
    <scope>NUCLEOTIDE SEQUENCE</scope>
    <source>
        <strain evidence="6">RD004123</strain>
    </source>
</reference>
<dbReference type="InterPro" id="IPR001077">
    <property type="entry name" value="COMT_C"/>
</dbReference>
<dbReference type="SUPFAM" id="SSF46785">
    <property type="entry name" value="Winged helix' DNA-binding domain"/>
    <property type="match status" value="1"/>
</dbReference>
<dbReference type="Pfam" id="PF00891">
    <property type="entry name" value="Methyltransf_2"/>
    <property type="match status" value="1"/>
</dbReference>
<organism evidence="6 7">
    <name type="scientific">Phytohabitans aurantiacus</name>
    <dbReference type="NCBI Taxonomy" id="3016789"/>
    <lineage>
        <taxon>Bacteria</taxon>
        <taxon>Bacillati</taxon>
        <taxon>Actinomycetota</taxon>
        <taxon>Actinomycetes</taxon>
        <taxon>Micromonosporales</taxon>
        <taxon>Micromonosporaceae</taxon>
    </lineage>
</organism>
<dbReference type="Gene3D" id="1.10.10.10">
    <property type="entry name" value="Winged helix-like DNA-binding domain superfamily/Winged helix DNA-binding domain"/>
    <property type="match status" value="1"/>
</dbReference>
<evidence type="ECO:0000256" key="3">
    <source>
        <dbReference type="ARBA" id="ARBA00022691"/>
    </source>
</evidence>
<feature type="domain" description="O-methyltransferase C-terminal" evidence="4">
    <location>
        <begin position="118"/>
        <end position="328"/>
    </location>
</feature>
<dbReference type="CDD" id="cd02440">
    <property type="entry name" value="AdoMet_MTases"/>
    <property type="match status" value="1"/>
</dbReference>
<comment type="caution">
    <text evidence="6">The sequence shown here is derived from an EMBL/GenBank/DDBJ whole genome shotgun (WGS) entry which is preliminary data.</text>
</comment>
<dbReference type="PANTHER" id="PTHR43712">
    <property type="entry name" value="PUTATIVE (AFU_ORTHOLOGUE AFUA_4G14580)-RELATED"/>
    <property type="match status" value="1"/>
</dbReference>
<evidence type="ECO:0000259" key="5">
    <source>
        <dbReference type="Pfam" id="PF08100"/>
    </source>
</evidence>
<proteinExistence type="predicted"/>